<feature type="repeat" description="WD" evidence="3">
    <location>
        <begin position="976"/>
        <end position="1017"/>
    </location>
</feature>
<dbReference type="InterPro" id="IPR001680">
    <property type="entry name" value="WD40_rpt"/>
</dbReference>
<evidence type="ECO:0000313" key="7">
    <source>
        <dbReference type="Proteomes" id="UP000053989"/>
    </source>
</evidence>
<name>A0A0C2ZK46_9AGAM</name>
<dbReference type="InterPro" id="IPR036322">
    <property type="entry name" value="WD40_repeat_dom_sf"/>
</dbReference>
<dbReference type="SUPFAM" id="SSF50978">
    <property type="entry name" value="WD40 repeat-like"/>
    <property type="match status" value="1"/>
</dbReference>
<evidence type="ECO:0000259" key="5">
    <source>
        <dbReference type="Pfam" id="PF24883"/>
    </source>
</evidence>
<dbReference type="InterPro" id="IPR015943">
    <property type="entry name" value="WD40/YVTN_repeat-like_dom_sf"/>
</dbReference>
<organism evidence="6 7">
    <name type="scientific">Scleroderma citrinum Foug A</name>
    <dbReference type="NCBI Taxonomy" id="1036808"/>
    <lineage>
        <taxon>Eukaryota</taxon>
        <taxon>Fungi</taxon>
        <taxon>Dikarya</taxon>
        <taxon>Basidiomycota</taxon>
        <taxon>Agaricomycotina</taxon>
        <taxon>Agaricomycetes</taxon>
        <taxon>Agaricomycetidae</taxon>
        <taxon>Boletales</taxon>
        <taxon>Sclerodermatineae</taxon>
        <taxon>Sclerodermataceae</taxon>
        <taxon>Scleroderma</taxon>
    </lineage>
</organism>
<dbReference type="Pfam" id="PF24883">
    <property type="entry name" value="NPHP3_N"/>
    <property type="match status" value="1"/>
</dbReference>
<dbReference type="InParanoid" id="A0A0C2ZK46"/>
<reference evidence="6 7" key="1">
    <citation type="submission" date="2014-04" db="EMBL/GenBank/DDBJ databases">
        <authorList>
            <consortium name="DOE Joint Genome Institute"/>
            <person name="Kuo A."/>
            <person name="Kohler A."/>
            <person name="Nagy L.G."/>
            <person name="Floudas D."/>
            <person name="Copeland A."/>
            <person name="Barry K.W."/>
            <person name="Cichocki N."/>
            <person name="Veneault-Fourrey C."/>
            <person name="LaButti K."/>
            <person name="Lindquist E.A."/>
            <person name="Lipzen A."/>
            <person name="Lundell T."/>
            <person name="Morin E."/>
            <person name="Murat C."/>
            <person name="Sun H."/>
            <person name="Tunlid A."/>
            <person name="Henrissat B."/>
            <person name="Grigoriev I.V."/>
            <person name="Hibbett D.S."/>
            <person name="Martin F."/>
            <person name="Nordberg H.P."/>
            <person name="Cantor M.N."/>
            <person name="Hua S.X."/>
        </authorList>
    </citation>
    <scope>NUCLEOTIDE SEQUENCE [LARGE SCALE GENOMIC DNA]</scope>
    <source>
        <strain evidence="6 7">Foug A</strain>
    </source>
</reference>
<feature type="compositionally biased region" description="Basic residues" evidence="4">
    <location>
        <begin position="1"/>
        <end position="19"/>
    </location>
</feature>
<dbReference type="Gene3D" id="3.40.50.300">
    <property type="entry name" value="P-loop containing nucleotide triphosphate hydrolases"/>
    <property type="match status" value="1"/>
</dbReference>
<dbReference type="InterPro" id="IPR056884">
    <property type="entry name" value="NPHP3-like_N"/>
</dbReference>
<dbReference type="PROSITE" id="PS50294">
    <property type="entry name" value="WD_REPEATS_REGION"/>
    <property type="match status" value="1"/>
</dbReference>
<dbReference type="EMBL" id="KN822191">
    <property type="protein sequence ID" value="KIM53042.1"/>
    <property type="molecule type" value="Genomic_DNA"/>
</dbReference>
<dbReference type="InterPro" id="IPR027417">
    <property type="entry name" value="P-loop_NTPase"/>
</dbReference>
<keyword evidence="7" id="KW-1185">Reference proteome</keyword>
<dbReference type="OrthoDB" id="3267051at2759"/>
<sequence>MPKNKRKTADRQSSQRRHSPPSVSGGPNVLTRSQRRRQQEAEGPPQLYEPFVANQVPKNKRKTAEQCSQRRHPPYPTSSASGRTGVLTRSQRRRQQETEGQPQLCEPFVANTTASVGNEGLSAVFEEPMAIGLENGPPQSYESFVANPTASVGNEGSSVVFEPMAIDLENVRAVVLESSTSTGPGETTGKEPAATTHEVPGDIQPVPTVGNTQDAHMDPIPGPANIAIDAIGPVDTAVTQLDAIHTAYRQTLSTFSTVINGITRIHPHAQMALSALNRVSKLILSQASLDASIVGLVTTIERTYEVILENRPSSNINATKDVLVEIAQVVQECAQFITKYSESKAFWSCLGKSVPSETTAKVANYNRKLDKLMQELRDRPIPDIQYGIKQIYQDLSSTCLVCEDRAGLNEAKKCLDGTRIEILNELVDWINNTDAATPRIFWLYGQAGKGKSAIAHTIALHARNLGMLGSCFCFSRVRQHAQLHTKLFPTIARDLADRDLRLRPLLGEVTTNNPSLRDTADVTAQWKKLILEPLSHLKGSLTGNVVVVIDALDESGAQHTRATVLKILAACGGELPANIRILLTSRPLVDIEEALDTSPHIYARSLDDIDMELTMRDIYLYVSTRLKSLRDTFSDENLQQLAAKSSGVFEWARLACDFVSPRIGVISKDRFHEIMSHAPGDGRTLLDEMYTTFLKDLLRGSGERWVFRSVMRQILWLKEPLPISALDFMRDRFPREDDRYPVGLILNFMASLLAGANDVSTPVRPLHASFYDFLLEEKRSGEFFIQEGDTHRDLAVASLSAMQAGLHFNICRLETSYISNSEVTDLGKRVEENIPPHLLYSCQFWASHLEGAAFDPDLAQLVRGFAIGEQMLFWLEALGVSKLIGKAYWALISTEGWLQQRKMEYEELLMFIKDGIKFVQNFAGIIDKSTPHLYLSALPFSPSTSILARSLIDKFPGIAQVAVGQQNDWPRNQQVLQGHTLQVNSVAFSPDGRYIVSGSEDRTIQLWDAQTGGQVGNPLQGHTDCNGLVFFFFFFFLSNL</sequence>
<dbReference type="PROSITE" id="PS50082">
    <property type="entry name" value="WD_REPEATS_2"/>
    <property type="match status" value="1"/>
</dbReference>
<dbReference type="AlphaFoldDB" id="A0A0C2ZK46"/>
<dbReference type="Gene3D" id="2.130.10.10">
    <property type="entry name" value="YVTN repeat-like/Quinoprotein amine dehydrogenase"/>
    <property type="match status" value="1"/>
</dbReference>
<gene>
    <name evidence="6" type="ORF">SCLCIDRAFT_1223218</name>
</gene>
<dbReference type="HOGENOM" id="CLU_000288_6_0_1"/>
<dbReference type="PROSITE" id="PS00678">
    <property type="entry name" value="WD_REPEATS_1"/>
    <property type="match status" value="1"/>
</dbReference>
<reference evidence="7" key="2">
    <citation type="submission" date="2015-01" db="EMBL/GenBank/DDBJ databases">
        <title>Evolutionary Origins and Diversification of the Mycorrhizal Mutualists.</title>
        <authorList>
            <consortium name="DOE Joint Genome Institute"/>
            <consortium name="Mycorrhizal Genomics Consortium"/>
            <person name="Kohler A."/>
            <person name="Kuo A."/>
            <person name="Nagy L.G."/>
            <person name="Floudas D."/>
            <person name="Copeland A."/>
            <person name="Barry K.W."/>
            <person name="Cichocki N."/>
            <person name="Veneault-Fourrey C."/>
            <person name="LaButti K."/>
            <person name="Lindquist E.A."/>
            <person name="Lipzen A."/>
            <person name="Lundell T."/>
            <person name="Morin E."/>
            <person name="Murat C."/>
            <person name="Riley R."/>
            <person name="Ohm R."/>
            <person name="Sun H."/>
            <person name="Tunlid A."/>
            <person name="Henrissat B."/>
            <person name="Grigoriev I.V."/>
            <person name="Hibbett D.S."/>
            <person name="Martin F."/>
        </authorList>
    </citation>
    <scope>NUCLEOTIDE SEQUENCE [LARGE SCALE GENOMIC DNA]</scope>
    <source>
        <strain evidence="7">Foug A</strain>
    </source>
</reference>
<evidence type="ECO:0000313" key="6">
    <source>
        <dbReference type="EMBL" id="KIM53042.1"/>
    </source>
</evidence>
<keyword evidence="1 3" id="KW-0853">WD repeat</keyword>
<evidence type="ECO:0000256" key="1">
    <source>
        <dbReference type="ARBA" id="ARBA00022574"/>
    </source>
</evidence>
<keyword evidence="2" id="KW-0677">Repeat</keyword>
<dbReference type="PANTHER" id="PTHR10039">
    <property type="entry name" value="AMELOGENIN"/>
    <property type="match status" value="1"/>
</dbReference>
<feature type="compositionally biased region" description="Low complexity" evidence="4">
    <location>
        <begin position="179"/>
        <end position="192"/>
    </location>
</feature>
<dbReference type="Pfam" id="PF00400">
    <property type="entry name" value="WD40"/>
    <property type="match status" value="1"/>
</dbReference>
<dbReference type="STRING" id="1036808.A0A0C2ZK46"/>
<dbReference type="InterPro" id="IPR019775">
    <property type="entry name" value="WD40_repeat_CS"/>
</dbReference>
<evidence type="ECO:0000256" key="2">
    <source>
        <dbReference type="ARBA" id="ARBA00022737"/>
    </source>
</evidence>
<accession>A0A0C2ZK46</accession>
<feature type="domain" description="Nephrocystin 3-like N-terminal" evidence="5">
    <location>
        <begin position="426"/>
        <end position="586"/>
    </location>
</feature>
<dbReference type="SMART" id="SM00320">
    <property type="entry name" value="WD40"/>
    <property type="match status" value="1"/>
</dbReference>
<evidence type="ECO:0000256" key="4">
    <source>
        <dbReference type="SAM" id="MobiDB-lite"/>
    </source>
</evidence>
<proteinExistence type="predicted"/>
<dbReference type="SUPFAM" id="SSF52540">
    <property type="entry name" value="P-loop containing nucleoside triphosphate hydrolases"/>
    <property type="match status" value="1"/>
</dbReference>
<evidence type="ECO:0000256" key="3">
    <source>
        <dbReference type="PROSITE-ProRule" id="PRU00221"/>
    </source>
</evidence>
<feature type="region of interest" description="Disordered" evidence="4">
    <location>
        <begin position="1"/>
        <end position="105"/>
    </location>
</feature>
<dbReference type="Proteomes" id="UP000053989">
    <property type="component" value="Unassembled WGS sequence"/>
</dbReference>
<protein>
    <recommendedName>
        <fullName evidence="5">Nephrocystin 3-like N-terminal domain-containing protein</fullName>
    </recommendedName>
</protein>
<feature type="region of interest" description="Disordered" evidence="4">
    <location>
        <begin position="179"/>
        <end position="202"/>
    </location>
</feature>